<dbReference type="PRINTS" id="PR01021">
    <property type="entry name" value="OMPADOMAIN"/>
</dbReference>
<feature type="compositionally biased region" description="Basic and acidic residues" evidence="5">
    <location>
        <begin position="504"/>
        <end position="518"/>
    </location>
</feature>
<evidence type="ECO:0000256" key="2">
    <source>
        <dbReference type="ARBA" id="ARBA00023136"/>
    </source>
</evidence>
<keyword evidence="2 4" id="KW-0472">Membrane</keyword>
<dbReference type="RefSeq" id="WP_280943651.1">
    <property type="nucleotide sequence ID" value="NZ_JARYGX010000027.1"/>
</dbReference>
<dbReference type="PROSITE" id="PS51123">
    <property type="entry name" value="OMPA_2"/>
    <property type="match status" value="1"/>
</dbReference>
<feature type="domain" description="OmpA-like" evidence="7">
    <location>
        <begin position="404"/>
        <end position="518"/>
    </location>
</feature>
<organism evidence="8 9">
    <name type="scientific">Luteimonas composti</name>
    <dbReference type="NCBI Taxonomy" id="398257"/>
    <lineage>
        <taxon>Bacteria</taxon>
        <taxon>Pseudomonadati</taxon>
        <taxon>Pseudomonadota</taxon>
        <taxon>Gammaproteobacteria</taxon>
        <taxon>Lysobacterales</taxon>
        <taxon>Lysobacteraceae</taxon>
        <taxon>Luteimonas</taxon>
    </lineage>
</organism>
<feature type="region of interest" description="Disordered" evidence="5">
    <location>
        <begin position="24"/>
        <end position="70"/>
    </location>
</feature>
<evidence type="ECO:0000259" key="7">
    <source>
        <dbReference type="PROSITE" id="PS51123"/>
    </source>
</evidence>
<comment type="subcellular location">
    <subcellularLocation>
        <location evidence="1">Cell outer membrane</location>
    </subcellularLocation>
</comment>
<dbReference type="InterPro" id="IPR006665">
    <property type="entry name" value="OmpA-like"/>
</dbReference>
<evidence type="ECO:0000256" key="4">
    <source>
        <dbReference type="PROSITE-ProRule" id="PRU00473"/>
    </source>
</evidence>
<accession>A0ABT6MV11</accession>
<dbReference type="PANTHER" id="PTHR30329">
    <property type="entry name" value="STATOR ELEMENT OF FLAGELLAR MOTOR COMPLEX"/>
    <property type="match status" value="1"/>
</dbReference>
<reference evidence="8" key="2">
    <citation type="submission" date="2023-04" db="EMBL/GenBank/DDBJ databases">
        <authorList>
            <person name="Sun J.-Q."/>
        </authorList>
    </citation>
    <scope>NUCLEOTIDE SEQUENCE</scope>
    <source>
        <strain evidence="8">CC-YY355</strain>
    </source>
</reference>
<reference evidence="8" key="1">
    <citation type="journal article" date="2007" name="Int. J. Syst. Evol. Microbiol.">
        <title>Luteimonas composti sp. nov., a moderately thermophilic bacterium isolated from food waste.</title>
        <authorList>
            <person name="Young C.C."/>
            <person name="Kampfer P."/>
            <person name="Chen W.M."/>
            <person name="Yen W.S."/>
            <person name="Arun A.B."/>
            <person name="Lai W.A."/>
            <person name="Shen F.T."/>
            <person name="Rekha P.D."/>
            <person name="Lin K.Y."/>
            <person name="Chou J.H."/>
        </authorList>
    </citation>
    <scope>NUCLEOTIDE SEQUENCE</scope>
    <source>
        <strain evidence="8">CC-YY355</strain>
    </source>
</reference>
<dbReference type="SUPFAM" id="SSF103088">
    <property type="entry name" value="OmpA-like"/>
    <property type="match status" value="1"/>
</dbReference>
<keyword evidence="6" id="KW-0732">Signal</keyword>
<evidence type="ECO:0000313" key="9">
    <source>
        <dbReference type="Proteomes" id="UP001160550"/>
    </source>
</evidence>
<proteinExistence type="predicted"/>
<dbReference type="Proteomes" id="UP001160550">
    <property type="component" value="Unassembled WGS sequence"/>
</dbReference>
<feature type="region of interest" description="Disordered" evidence="5">
    <location>
        <begin position="493"/>
        <end position="518"/>
    </location>
</feature>
<dbReference type="Gene3D" id="3.30.1330.60">
    <property type="entry name" value="OmpA-like domain"/>
    <property type="match status" value="1"/>
</dbReference>
<dbReference type="PANTHER" id="PTHR30329:SF21">
    <property type="entry name" value="LIPOPROTEIN YIAD-RELATED"/>
    <property type="match status" value="1"/>
</dbReference>
<sequence length="518" mass="56758">MRKDTLVAWAMTMALALAACGDAPQDSAAPQADLETPAAADSGAAQSAPAEAAPADAVPTDAAASGDHVLDRDGNPVPLLAFDVERVPASNVALGDLPFFSLPAGYGPQNRPHVRRYARFPFRIGDGLHWVEGASWNAKIVVDRDQRRDKEFSARELRRNLEAVLAEAGAQAVFEGPLRRNMYYGQLEDEIGGGFIEAVNLDQDAQTSVHVIRQADRNVWVQLATTSNEAGLVIVEETSFEPTARWRDEFPYLSAPEGYDQGNRPKQRDFDMYPFWTGSAFEEVEGRTWAGQVVADERNRSMHEVRRNLEAMMDEAGGVLVFEGRIPREASERYGNDLKGPYSDGTGFSWDDYESRVYRVDRPDGRQVWVHARLEYMSAGWVVVEREGFVQTAALLPAGALKQKLDADGRVAIQVNFAVDKADILPDSQPQIAQVLAVLEQDPALRLSVEGHTDNTGTAARNRELSEERAQAVVAALTAQGIAAARLSSAGFGDSRPVGDNATDEGRARNRRVELVRR</sequence>
<dbReference type="InterPro" id="IPR036737">
    <property type="entry name" value="OmpA-like_sf"/>
</dbReference>
<gene>
    <name evidence="8" type="ORF">QF205_15355</name>
</gene>
<feature type="chain" id="PRO_5047137970" evidence="6">
    <location>
        <begin position="19"/>
        <end position="518"/>
    </location>
</feature>
<dbReference type="InterPro" id="IPR006664">
    <property type="entry name" value="OMP_bac"/>
</dbReference>
<feature type="compositionally biased region" description="Low complexity" evidence="5">
    <location>
        <begin position="24"/>
        <end position="65"/>
    </location>
</feature>
<evidence type="ECO:0000256" key="3">
    <source>
        <dbReference type="ARBA" id="ARBA00023237"/>
    </source>
</evidence>
<dbReference type="CDD" id="cd07185">
    <property type="entry name" value="OmpA_C-like"/>
    <property type="match status" value="1"/>
</dbReference>
<name>A0ABT6MV11_9GAMM</name>
<dbReference type="EMBL" id="JARYGX010000027">
    <property type="protein sequence ID" value="MDH7454437.1"/>
    <property type="molecule type" value="Genomic_DNA"/>
</dbReference>
<keyword evidence="9" id="KW-1185">Reference proteome</keyword>
<evidence type="ECO:0000256" key="6">
    <source>
        <dbReference type="SAM" id="SignalP"/>
    </source>
</evidence>
<keyword evidence="3" id="KW-0998">Cell outer membrane</keyword>
<dbReference type="Pfam" id="PF00691">
    <property type="entry name" value="OmpA"/>
    <property type="match status" value="1"/>
</dbReference>
<dbReference type="PROSITE" id="PS51257">
    <property type="entry name" value="PROKAR_LIPOPROTEIN"/>
    <property type="match status" value="1"/>
</dbReference>
<protein>
    <submittedName>
        <fullName evidence="8">OmpA family protein</fullName>
    </submittedName>
</protein>
<dbReference type="InterPro" id="IPR050330">
    <property type="entry name" value="Bact_OuterMem_StrucFunc"/>
</dbReference>
<feature type="signal peptide" evidence="6">
    <location>
        <begin position="1"/>
        <end position="18"/>
    </location>
</feature>
<evidence type="ECO:0000256" key="5">
    <source>
        <dbReference type="SAM" id="MobiDB-lite"/>
    </source>
</evidence>
<comment type="caution">
    <text evidence="8">The sequence shown here is derived from an EMBL/GenBank/DDBJ whole genome shotgun (WGS) entry which is preliminary data.</text>
</comment>
<evidence type="ECO:0000256" key="1">
    <source>
        <dbReference type="ARBA" id="ARBA00004442"/>
    </source>
</evidence>
<evidence type="ECO:0000313" key="8">
    <source>
        <dbReference type="EMBL" id="MDH7454437.1"/>
    </source>
</evidence>